<evidence type="ECO:0000313" key="1">
    <source>
        <dbReference type="EMBL" id="CAL1684183.1"/>
    </source>
</evidence>
<dbReference type="Proteomes" id="UP001497644">
    <property type="component" value="Chromosome 5"/>
</dbReference>
<keyword evidence="2" id="KW-1185">Reference proteome</keyword>
<accession>A0AAV2NWV6</accession>
<proteinExistence type="predicted"/>
<protein>
    <submittedName>
        <fullName evidence="1">Uncharacterized protein</fullName>
    </submittedName>
</protein>
<dbReference type="EMBL" id="OZ034828">
    <property type="protein sequence ID" value="CAL1684183.1"/>
    <property type="molecule type" value="Genomic_DNA"/>
</dbReference>
<reference evidence="1" key="1">
    <citation type="submission" date="2024-04" db="EMBL/GenBank/DDBJ databases">
        <authorList>
            <consortium name="Molecular Ecology Group"/>
        </authorList>
    </citation>
    <scope>NUCLEOTIDE SEQUENCE</scope>
</reference>
<evidence type="ECO:0000313" key="2">
    <source>
        <dbReference type="Proteomes" id="UP001497644"/>
    </source>
</evidence>
<name>A0AAV2NWV6_9HYME</name>
<dbReference type="AlphaFoldDB" id="A0AAV2NWV6"/>
<sequence>MIKAHYSRVARSQWNPSGVDVRRQFRPEFNREADFTATRTPISRQIDEVEQMIDSGRNATALSDLLLVLDLDRLQFSKYPIHNFMYKCFPNI</sequence>
<gene>
    <name evidence="1" type="ORF">LPLAT_LOCUS9857</name>
</gene>
<organism evidence="1 2">
    <name type="scientific">Lasius platythorax</name>
    <dbReference type="NCBI Taxonomy" id="488582"/>
    <lineage>
        <taxon>Eukaryota</taxon>
        <taxon>Metazoa</taxon>
        <taxon>Ecdysozoa</taxon>
        <taxon>Arthropoda</taxon>
        <taxon>Hexapoda</taxon>
        <taxon>Insecta</taxon>
        <taxon>Pterygota</taxon>
        <taxon>Neoptera</taxon>
        <taxon>Endopterygota</taxon>
        <taxon>Hymenoptera</taxon>
        <taxon>Apocrita</taxon>
        <taxon>Aculeata</taxon>
        <taxon>Formicoidea</taxon>
        <taxon>Formicidae</taxon>
        <taxon>Formicinae</taxon>
        <taxon>Lasius</taxon>
        <taxon>Lasius</taxon>
    </lineage>
</organism>